<dbReference type="PANTHER" id="PTHR47955:SF8">
    <property type="entry name" value="CYTOCHROME P450 71D11-LIKE"/>
    <property type="match status" value="1"/>
</dbReference>
<sequence length="121" mass="13465">MEVQSPFAIITFFLSLLMLWLAKNYKKKCVHKLPPGPWKLPLIGNMHQLAAASNSLPHHALRELAQKYGPLMHLQLGGISAVIVSSPNMAREIMKTHDLSFAQRPTFLASDIMAYGSILTI</sequence>
<keyword evidence="4" id="KW-0560">Oxidoreductase</keyword>
<proteinExistence type="inferred from homology"/>
<comment type="caution">
    <text evidence="7">The sequence shown here is derived from an EMBL/GenBank/DDBJ whole genome shotgun (WGS) entry which is preliminary data.</text>
</comment>
<gene>
    <name evidence="7" type="ORF">RJT34_29646</name>
</gene>
<dbReference type="InterPro" id="IPR002401">
    <property type="entry name" value="Cyt_P450_E_grp-I"/>
</dbReference>
<keyword evidence="6" id="KW-0812">Transmembrane</keyword>
<dbReference type="SUPFAM" id="SSF48264">
    <property type="entry name" value="Cytochrome P450"/>
    <property type="match status" value="1"/>
</dbReference>
<accession>A0AAN9ERM4</accession>
<evidence type="ECO:0000256" key="2">
    <source>
        <dbReference type="ARBA" id="ARBA00022617"/>
    </source>
</evidence>
<reference evidence="7 8" key="1">
    <citation type="submission" date="2024-01" db="EMBL/GenBank/DDBJ databases">
        <title>The genomes of 5 underutilized Papilionoideae crops provide insights into root nodulation and disease resistance.</title>
        <authorList>
            <person name="Yuan L."/>
        </authorList>
    </citation>
    <scope>NUCLEOTIDE SEQUENCE [LARGE SCALE GENOMIC DNA]</scope>
    <source>
        <strain evidence="7">LY-2023</strain>
        <tissue evidence="7">Leaf</tissue>
    </source>
</reference>
<dbReference type="GO" id="GO:0020037">
    <property type="term" value="F:heme binding"/>
    <property type="evidence" value="ECO:0007669"/>
    <property type="project" value="InterPro"/>
</dbReference>
<dbReference type="GO" id="GO:0004497">
    <property type="term" value="F:monooxygenase activity"/>
    <property type="evidence" value="ECO:0007669"/>
    <property type="project" value="InterPro"/>
</dbReference>
<name>A0AAN9ERM4_CLITE</name>
<organism evidence="7 8">
    <name type="scientific">Clitoria ternatea</name>
    <name type="common">Butterfly pea</name>
    <dbReference type="NCBI Taxonomy" id="43366"/>
    <lineage>
        <taxon>Eukaryota</taxon>
        <taxon>Viridiplantae</taxon>
        <taxon>Streptophyta</taxon>
        <taxon>Embryophyta</taxon>
        <taxon>Tracheophyta</taxon>
        <taxon>Spermatophyta</taxon>
        <taxon>Magnoliopsida</taxon>
        <taxon>eudicotyledons</taxon>
        <taxon>Gunneridae</taxon>
        <taxon>Pentapetalae</taxon>
        <taxon>rosids</taxon>
        <taxon>fabids</taxon>
        <taxon>Fabales</taxon>
        <taxon>Fabaceae</taxon>
        <taxon>Papilionoideae</taxon>
        <taxon>50 kb inversion clade</taxon>
        <taxon>NPAAA clade</taxon>
        <taxon>indigoferoid/millettioid clade</taxon>
        <taxon>Phaseoleae</taxon>
        <taxon>Clitoria</taxon>
    </lineage>
</organism>
<evidence type="ECO:0000256" key="5">
    <source>
        <dbReference type="ARBA" id="ARBA00023004"/>
    </source>
</evidence>
<evidence type="ECO:0000256" key="6">
    <source>
        <dbReference type="SAM" id="Phobius"/>
    </source>
</evidence>
<dbReference type="EMBL" id="JAYKXN010000008">
    <property type="protein sequence ID" value="KAK7262086.1"/>
    <property type="molecule type" value="Genomic_DNA"/>
</dbReference>
<keyword evidence="2" id="KW-0349">Heme</keyword>
<feature type="transmembrane region" description="Helical" evidence="6">
    <location>
        <begin position="6"/>
        <end position="22"/>
    </location>
</feature>
<dbReference type="AlphaFoldDB" id="A0AAN9ERM4"/>
<keyword evidence="5" id="KW-0408">Iron</keyword>
<dbReference type="Pfam" id="PF00067">
    <property type="entry name" value="p450"/>
    <property type="match status" value="1"/>
</dbReference>
<protein>
    <submittedName>
        <fullName evidence="7">Uncharacterized protein</fullName>
    </submittedName>
</protein>
<evidence type="ECO:0000256" key="4">
    <source>
        <dbReference type="ARBA" id="ARBA00023002"/>
    </source>
</evidence>
<evidence type="ECO:0000256" key="1">
    <source>
        <dbReference type="ARBA" id="ARBA00010617"/>
    </source>
</evidence>
<keyword evidence="6" id="KW-1133">Transmembrane helix</keyword>
<dbReference type="Gene3D" id="1.10.630.10">
    <property type="entry name" value="Cytochrome P450"/>
    <property type="match status" value="1"/>
</dbReference>
<evidence type="ECO:0000313" key="7">
    <source>
        <dbReference type="EMBL" id="KAK7262086.1"/>
    </source>
</evidence>
<evidence type="ECO:0000313" key="8">
    <source>
        <dbReference type="Proteomes" id="UP001359559"/>
    </source>
</evidence>
<keyword evidence="6" id="KW-0472">Membrane</keyword>
<dbReference type="PRINTS" id="PR00463">
    <property type="entry name" value="EP450I"/>
</dbReference>
<dbReference type="GO" id="GO:0016705">
    <property type="term" value="F:oxidoreductase activity, acting on paired donors, with incorporation or reduction of molecular oxygen"/>
    <property type="evidence" value="ECO:0007669"/>
    <property type="project" value="InterPro"/>
</dbReference>
<dbReference type="GO" id="GO:0005506">
    <property type="term" value="F:iron ion binding"/>
    <property type="evidence" value="ECO:0007669"/>
    <property type="project" value="InterPro"/>
</dbReference>
<dbReference type="Proteomes" id="UP001359559">
    <property type="component" value="Unassembled WGS sequence"/>
</dbReference>
<evidence type="ECO:0000256" key="3">
    <source>
        <dbReference type="ARBA" id="ARBA00022723"/>
    </source>
</evidence>
<dbReference type="PANTHER" id="PTHR47955">
    <property type="entry name" value="CYTOCHROME P450 FAMILY 71 PROTEIN"/>
    <property type="match status" value="1"/>
</dbReference>
<dbReference type="InterPro" id="IPR001128">
    <property type="entry name" value="Cyt_P450"/>
</dbReference>
<dbReference type="InterPro" id="IPR036396">
    <property type="entry name" value="Cyt_P450_sf"/>
</dbReference>
<keyword evidence="3" id="KW-0479">Metal-binding</keyword>
<comment type="similarity">
    <text evidence="1">Belongs to the cytochrome P450 family.</text>
</comment>
<keyword evidence="8" id="KW-1185">Reference proteome</keyword>